<accession>A0A9P0KIT4</accession>
<evidence type="ECO:0000313" key="2">
    <source>
        <dbReference type="Proteomes" id="UP001152888"/>
    </source>
</evidence>
<dbReference type="InterPro" id="IPR052818">
    <property type="entry name" value="NEDD1_Spindle_Assembly"/>
</dbReference>
<dbReference type="AlphaFoldDB" id="A0A9P0KIT4"/>
<proteinExistence type="predicted"/>
<dbReference type="InterPro" id="IPR001680">
    <property type="entry name" value="WD40_rpt"/>
</dbReference>
<dbReference type="InterPro" id="IPR015943">
    <property type="entry name" value="WD40/YVTN_repeat-like_dom_sf"/>
</dbReference>
<dbReference type="SMART" id="SM00320">
    <property type="entry name" value="WD40"/>
    <property type="match status" value="3"/>
</dbReference>
<dbReference type="Pfam" id="PF00400">
    <property type="entry name" value="WD40"/>
    <property type="match status" value="2"/>
</dbReference>
<dbReference type="SUPFAM" id="SSF50978">
    <property type="entry name" value="WD40 repeat-like"/>
    <property type="match status" value="1"/>
</dbReference>
<dbReference type="OrthoDB" id="1602884at2759"/>
<dbReference type="GO" id="GO:0005814">
    <property type="term" value="C:centriole"/>
    <property type="evidence" value="ECO:0007669"/>
    <property type="project" value="TreeGrafter"/>
</dbReference>
<dbReference type="PANTHER" id="PTHR44414">
    <property type="entry name" value="PROTEIN NEDD1"/>
    <property type="match status" value="1"/>
</dbReference>
<dbReference type="GO" id="GO:0000922">
    <property type="term" value="C:spindle pole"/>
    <property type="evidence" value="ECO:0007669"/>
    <property type="project" value="TreeGrafter"/>
</dbReference>
<dbReference type="GO" id="GO:0043015">
    <property type="term" value="F:gamma-tubulin binding"/>
    <property type="evidence" value="ECO:0007669"/>
    <property type="project" value="TreeGrafter"/>
</dbReference>
<sequence>MWIPNQKFAVMFASSSSSLRIQAIDQDKIVPLSTLTLPTLSRQVKISQISWCYDNSYIAMVQEGAHPHIVNVKDKRNISLVHTIQVLRNVTALCFKNNTKRFIALGTSHGDVHIYDTKNRSLSKKIDRFDSTVKLLEFSLRDNILAISTETSLFIFTDQANGANTEFVKDMTLPACTIARFHPSINELLAFGTMDGQVTIKDMAKEEEITERRHCDKVTGIAFTTDKKIMVTAGSDNRIFMSNLATHAPVFKMIIHTGATSLDISPDNSMLAVGLEDGSVYLYDIHDPLKPLHVPNAHSGPVYRIAFERGPVVMDEIRANLEKGSETTLNASQMSETQVEQLYSRGDGEKCQQDSVEMRMMEERLRKEMIHMVKNHMTYLERKLMEHCAKFQDFMDSEFSALHNAMARWDIFNLVDLPQIAQVIDNVDVKSMKSGMIRK</sequence>
<name>A0A9P0KIT4_ACAOB</name>
<gene>
    <name evidence="1" type="ORF">ACAOBT_LOCUS11416</name>
</gene>
<dbReference type="Gene3D" id="2.130.10.10">
    <property type="entry name" value="YVTN repeat-like/Quinoprotein amine dehydrogenase"/>
    <property type="match status" value="2"/>
</dbReference>
<dbReference type="InterPro" id="IPR036322">
    <property type="entry name" value="WD40_repeat_dom_sf"/>
</dbReference>
<keyword evidence="2" id="KW-1185">Reference proteome</keyword>
<evidence type="ECO:0008006" key="3">
    <source>
        <dbReference type="Google" id="ProtNLM"/>
    </source>
</evidence>
<dbReference type="PANTHER" id="PTHR44414:SF1">
    <property type="entry name" value="PROTEIN NEDD1"/>
    <property type="match status" value="1"/>
</dbReference>
<dbReference type="GO" id="GO:0000278">
    <property type="term" value="P:mitotic cell cycle"/>
    <property type="evidence" value="ECO:0007669"/>
    <property type="project" value="TreeGrafter"/>
</dbReference>
<dbReference type="GO" id="GO:0005813">
    <property type="term" value="C:centrosome"/>
    <property type="evidence" value="ECO:0007669"/>
    <property type="project" value="TreeGrafter"/>
</dbReference>
<dbReference type="GO" id="GO:0036064">
    <property type="term" value="C:ciliary basal body"/>
    <property type="evidence" value="ECO:0007669"/>
    <property type="project" value="TreeGrafter"/>
</dbReference>
<reference evidence="1" key="1">
    <citation type="submission" date="2022-03" db="EMBL/GenBank/DDBJ databases">
        <authorList>
            <person name="Sayadi A."/>
        </authorList>
    </citation>
    <scope>NUCLEOTIDE SEQUENCE</scope>
</reference>
<dbReference type="EMBL" id="CAKOFQ010006832">
    <property type="protein sequence ID" value="CAH1975035.1"/>
    <property type="molecule type" value="Genomic_DNA"/>
</dbReference>
<protein>
    <recommendedName>
        <fullName evidence="3">Anaphase-promoting complex subunit 4 WD40 domain-containing protein</fullName>
    </recommendedName>
</protein>
<dbReference type="GO" id="GO:0005737">
    <property type="term" value="C:cytoplasm"/>
    <property type="evidence" value="ECO:0007669"/>
    <property type="project" value="TreeGrafter"/>
</dbReference>
<evidence type="ECO:0000313" key="1">
    <source>
        <dbReference type="EMBL" id="CAH1975035.1"/>
    </source>
</evidence>
<organism evidence="1 2">
    <name type="scientific">Acanthoscelides obtectus</name>
    <name type="common">Bean weevil</name>
    <name type="synonym">Bruchus obtectus</name>
    <dbReference type="NCBI Taxonomy" id="200917"/>
    <lineage>
        <taxon>Eukaryota</taxon>
        <taxon>Metazoa</taxon>
        <taxon>Ecdysozoa</taxon>
        <taxon>Arthropoda</taxon>
        <taxon>Hexapoda</taxon>
        <taxon>Insecta</taxon>
        <taxon>Pterygota</taxon>
        <taxon>Neoptera</taxon>
        <taxon>Endopterygota</taxon>
        <taxon>Coleoptera</taxon>
        <taxon>Polyphaga</taxon>
        <taxon>Cucujiformia</taxon>
        <taxon>Chrysomeloidea</taxon>
        <taxon>Chrysomelidae</taxon>
        <taxon>Bruchinae</taxon>
        <taxon>Bruchini</taxon>
        <taxon>Acanthoscelides</taxon>
    </lineage>
</organism>
<dbReference type="Proteomes" id="UP001152888">
    <property type="component" value="Unassembled WGS sequence"/>
</dbReference>
<comment type="caution">
    <text evidence="1">The sequence shown here is derived from an EMBL/GenBank/DDBJ whole genome shotgun (WGS) entry which is preliminary data.</text>
</comment>
<dbReference type="GO" id="GO:0007020">
    <property type="term" value="P:microtubule nucleation"/>
    <property type="evidence" value="ECO:0007669"/>
    <property type="project" value="TreeGrafter"/>
</dbReference>